<protein>
    <submittedName>
        <fullName evidence="2">Uncharacterized protein</fullName>
    </submittedName>
</protein>
<organism evidence="2 3">
    <name type="scientific">Psilocybe cyanescens</name>
    <dbReference type="NCBI Taxonomy" id="93625"/>
    <lineage>
        <taxon>Eukaryota</taxon>
        <taxon>Fungi</taxon>
        <taxon>Dikarya</taxon>
        <taxon>Basidiomycota</taxon>
        <taxon>Agaricomycotina</taxon>
        <taxon>Agaricomycetes</taxon>
        <taxon>Agaricomycetidae</taxon>
        <taxon>Agaricales</taxon>
        <taxon>Agaricineae</taxon>
        <taxon>Strophariaceae</taxon>
        <taxon>Psilocybe</taxon>
    </lineage>
</organism>
<evidence type="ECO:0000313" key="2">
    <source>
        <dbReference type="EMBL" id="PPQ92298.1"/>
    </source>
</evidence>
<sequence length="78" mass="8436">MTHCAQGGFNKKGDEGGVTRVVEDILVRLSTSSTDVLREDAPEQTLEPSEDGGEGNMLGRSEKNDPSNSDKHDLEGYQ</sequence>
<dbReference type="EMBL" id="NHYD01001066">
    <property type="protein sequence ID" value="PPQ92298.1"/>
    <property type="molecule type" value="Genomic_DNA"/>
</dbReference>
<reference evidence="2 3" key="1">
    <citation type="journal article" date="2018" name="Evol. Lett.">
        <title>Horizontal gene cluster transfer increased hallucinogenic mushroom diversity.</title>
        <authorList>
            <person name="Reynolds H.T."/>
            <person name="Vijayakumar V."/>
            <person name="Gluck-Thaler E."/>
            <person name="Korotkin H.B."/>
            <person name="Matheny P.B."/>
            <person name="Slot J.C."/>
        </authorList>
    </citation>
    <scope>NUCLEOTIDE SEQUENCE [LARGE SCALE GENOMIC DNA]</scope>
    <source>
        <strain evidence="2 3">2631</strain>
    </source>
</reference>
<accession>A0A409XNH7</accession>
<name>A0A409XNH7_PSICY</name>
<feature type="region of interest" description="Disordered" evidence="1">
    <location>
        <begin position="32"/>
        <end position="78"/>
    </location>
</feature>
<dbReference type="InParanoid" id="A0A409XNH7"/>
<dbReference type="Proteomes" id="UP000283269">
    <property type="component" value="Unassembled WGS sequence"/>
</dbReference>
<evidence type="ECO:0000256" key="1">
    <source>
        <dbReference type="SAM" id="MobiDB-lite"/>
    </source>
</evidence>
<feature type="compositionally biased region" description="Basic and acidic residues" evidence="1">
    <location>
        <begin position="60"/>
        <end position="78"/>
    </location>
</feature>
<gene>
    <name evidence="2" type="ORF">CVT25_008895</name>
</gene>
<keyword evidence="3" id="KW-1185">Reference proteome</keyword>
<proteinExistence type="predicted"/>
<evidence type="ECO:0000313" key="3">
    <source>
        <dbReference type="Proteomes" id="UP000283269"/>
    </source>
</evidence>
<dbReference type="AlphaFoldDB" id="A0A409XNH7"/>
<comment type="caution">
    <text evidence="2">The sequence shown here is derived from an EMBL/GenBank/DDBJ whole genome shotgun (WGS) entry which is preliminary data.</text>
</comment>